<dbReference type="AlphaFoldDB" id="A0AA36CMD9"/>
<organism evidence="2 3">
    <name type="scientific">Mesorhabditis spiculigera</name>
    <dbReference type="NCBI Taxonomy" id="96644"/>
    <lineage>
        <taxon>Eukaryota</taxon>
        <taxon>Metazoa</taxon>
        <taxon>Ecdysozoa</taxon>
        <taxon>Nematoda</taxon>
        <taxon>Chromadorea</taxon>
        <taxon>Rhabditida</taxon>
        <taxon>Rhabditina</taxon>
        <taxon>Rhabditomorpha</taxon>
        <taxon>Rhabditoidea</taxon>
        <taxon>Rhabditidae</taxon>
        <taxon>Mesorhabditinae</taxon>
        <taxon>Mesorhabditis</taxon>
    </lineage>
</organism>
<evidence type="ECO:0000313" key="2">
    <source>
        <dbReference type="EMBL" id="CAJ0570690.1"/>
    </source>
</evidence>
<reference evidence="2" key="1">
    <citation type="submission" date="2023-06" db="EMBL/GenBank/DDBJ databases">
        <authorList>
            <person name="Delattre M."/>
        </authorList>
    </citation>
    <scope>NUCLEOTIDE SEQUENCE</scope>
    <source>
        <strain evidence="2">AF72</strain>
    </source>
</reference>
<proteinExistence type="predicted"/>
<evidence type="ECO:0000313" key="3">
    <source>
        <dbReference type="Proteomes" id="UP001177023"/>
    </source>
</evidence>
<feature type="chain" id="PRO_5041335713" evidence="1">
    <location>
        <begin position="20"/>
        <end position="174"/>
    </location>
</feature>
<feature type="signal peptide" evidence="1">
    <location>
        <begin position="1"/>
        <end position="19"/>
    </location>
</feature>
<protein>
    <submittedName>
        <fullName evidence="2">Uncharacterized protein</fullName>
    </submittedName>
</protein>
<feature type="non-terminal residue" evidence="2">
    <location>
        <position position="174"/>
    </location>
</feature>
<keyword evidence="3" id="KW-1185">Reference proteome</keyword>
<gene>
    <name evidence="2" type="ORF">MSPICULIGERA_LOCUS9127</name>
</gene>
<dbReference type="Proteomes" id="UP001177023">
    <property type="component" value="Unassembled WGS sequence"/>
</dbReference>
<name>A0AA36CMD9_9BILA</name>
<sequence length="174" mass="19847">MRLQWALLLLISGLCGVATECKIGLLPCLTFEFLVTQASYEAGHVPKPGDERFTMELKEWDKWNANDKYHHCIGNMYGQHGCRVIGQDTTEMVRNEFYLKFHFNAEYTTGKNKTRCVSFGWQNVVTSARRSGQGRLHVFPEPPFCRLDYSDVSDGRARNGTALCYSCCDVLEQC</sequence>
<dbReference type="EMBL" id="CATQJA010002445">
    <property type="protein sequence ID" value="CAJ0570690.1"/>
    <property type="molecule type" value="Genomic_DNA"/>
</dbReference>
<keyword evidence="1" id="KW-0732">Signal</keyword>
<accession>A0AA36CMD9</accession>
<comment type="caution">
    <text evidence="2">The sequence shown here is derived from an EMBL/GenBank/DDBJ whole genome shotgun (WGS) entry which is preliminary data.</text>
</comment>
<evidence type="ECO:0000256" key="1">
    <source>
        <dbReference type="SAM" id="SignalP"/>
    </source>
</evidence>